<evidence type="ECO:0000256" key="1">
    <source>
        <dbReference type="SAM" id="MobiDB-lite"/>
    </source>
</evidence>
<name>A0A927F0N1_9ACTN</name>
<reference evidence="3" key="1">
    <citation type="submission" date="2020-09" db="EMBL/GenBank/DDBJ databases">
        <title>Secondary metabolite and genome analysis of marine Streptomyces chumphonensis KK1-2T.</title>
        <authorList>
            <person name="Phongsopitanun W."/>
            <person name="Kanchanasin P."/>
            <person name="Pittayakhajonwut P."/>
            <person name="Suwanborirux K."/>
            <person name="Tanasupawat S."/>
        </authorList>
    </citation>
    <scope>NUCLEOTIDE SEQUENCE</scope>
    <source>
        <strain evidence="3">KK1-2</strain>
    </source>
</reference>
<protein>
    <submittedName>
        <fullName evidence="3">Bifunctional DNA primase/polymerase</fullName>
    </submittedName>
</protein>
<feature type="compositionally biased region" description="Pro residues" evidence="1">
    <location>
        <begin position="12"/>
        <end position="26"/>
    </location>
</feature>
<dbReference type="Proteomes" id="UP000632289">
    <property type="component" value="Unassembled WGS sequence"/>
</dbReference>
<dbReference type="EMBL" id="JACXYU010000007">
    <property type="protein sequence ID" value="MBD3933041.1"/>
    <property type="molecule type" value="Genomic_DNA"/>
</dbReference>
<evidence type="ECO:0000259" key="2">
    <source>
        <dbReference type="SMART" id="SM00943"/>
    </source>
</evidence>
<organism evidence="3 4">
    <name type="scientific">Streptomyces chumphonensis</name>
    <dbReference type="NCBI Taxonomy" id="1214925"/>
    <lineage>
        <taxon>Bacteria</taxon>
        <taxon>Bacillati</taxon>
        <taxon>Actinomycetota</taxon>
        <taxon>Actinomycetes</taxon>
        <taxon>Kitasatosporales</taxon>
        <taxon>Streptomycetaceae</taxon>
        <taxon>Streptomyces</taxon>
    </lineage>
</organism>
<proteinExistence type="predicted"/>
<dbReference type="AlphaFoldDB" id="A0A927F0N1"/>
<feature type="domain" description="DNA primase/polymerase bifunctional N-terminal" evidence="2">
    <location>
        <begin position="38"/>
        <end position="222"/>
    </location>
</feature>
<dbReference type="InterPro" id="IPR015330">
    <property type="entry name" value="DNA_primase/pol_bifunc_N"/>
</dbReference>
<dbReference type="SMART" id="SM00943">
    <property type="entry name" value="Prim-Pol"/>
    <property type="match status" value="1"/>
</dbReference>
<feature type="region of interest" description="Disordered" evidence="1">
    <location>
        <begin position="1"/>
        <end position="35"/>
    </location>
</feature>
<accession>A0A927F0N1</accession>
<gene>
    <name evidence="3" type="ORF">IF129_15960</name>
</gene>
<evidence type="ECO:0000313" key="4">
    <source>
        <dbReference type="Proteomes" id="UP000632289"/>
    </source>
</evidence>
<evidence type="ECO:0000313" key="3">
    <source>
        <dbReference type="EMBL" id="MBD3933041.1"/>
    </source>
</evidence>
<comment type="caution">
    <text evidence="3">The sequence shown here is derived from an EMBL/GenBank/DDBJ whole genome shotgun (WGS) entry which is preliminary data.</text>
</comment>
<sequence length="236" mass="24777">MGVEETIAVTPAGPPPQPSPKVPRQPVPRHGDTPLDHAVRYAGERHWDVLPGTWLEIVDGVPRCTCGSAGCPAPGAHPAEPGWAAHATGSGAAARRLWERSPFASVLLPTGRAFEAVDVPEVAGCLALARMERMGVPLGPVTCTPLGRMLFFVLPGAAAKAPDLIRRLGWSPGALDLATHAAGSWVAAPPTRVGVRGSVQWARRPTAANRWLPDVAELLPQLAYCCGQEAAASRRS</sequence>
<dbReference type="Pfam" id="PF09250">
    <property type="entry name" value="Prim-Pol"/>
    <property type="match status" value="1"/>
</dbReference>
<keyword evidence="4" id="KW-1185">Reference proteome</keyword>